<feature type="domain" description="SH3b" evidence="2">
    <location>
        <begin position="231"/>
        <end position="298"/>
    </location>
</feature>
<feature type="region of interest" description="Disordered" evidence="1">
    <location>
        <begin position="33"/>
        <end position="55"/>
    </location>
</feature>
<proteinExistence type="predicted"/>
<evidence type="ECO:0000259" key="2">
    <source>
        <dbReference type="SMART" id="SM00287"/>
    </source>
</evidence>
<sequence>MGLSKKSLLGLLGGGAIVAALVLTQVNRNEMVEPTKQETSINTTERTTSQSSDKKEVDKTLYQPIIDRYKTALENDQADQTINLLTTSYYSTYETDTGYAYYDFDGNGIEELVIAFLPSKLFKSPMITDLYTITKDNDLKRLTNEELSLNMIGERMTLIALQDGTFSYYGSGGADQGVSYGYRFSTAGDSLEKTDTVSDSDVLDLDTLTWTNISPAHKEATADTADKASAQGTMTVTVDVLNVRDTPSKSGQVVATLRRGDQVTFDQKETREGFVWVSYIANDSKLRRYVAAGTESGEMYATMGDSAVSANPAAVSLPPGLVGTWQGTTPNGAATATYDANGNITIEESGRTKTGTITSYEEVEPGLYRVTSDLRTYELPTFNLGGSGMRWEMGFRISGNQMHYVHWTGPMNTTFDPNTYKILETTAEERFVFIKQ</sequence>
<evidence type="ECO:0000313" key="4">
    <source>
        <dbReference type="Proteomes" id="UP001223079"/>
    </source>
</evidence>
<keyword evidence="4" id="KW-1185">Reference proteome</keyword>
<organism evidence="3 4">
    <name type="scientific">Streptococcus moroccensis</name>
    <dbReference type="NCBI Taxonomy" id="1451356"/>
    <lineage>
        <taxon>Bacteria</taxon>
        <taxon>Bacillati</taxon>
        <taxon>Bacillota</taxon>
        <taxon>Bacilli</taxon>
        <taxon>Lactobacillales</taxon>
        <taxon>Streptococcaceae</taxon>
        <taxon>Streptococcus</taxon>
    </lineage>
</organism>
<gene>
    <name evidence="3" type="ORF">J2S23_001364</name>
</gene>
<feature type="compositionally biased region" description="Polar residues" evidence="1">
    <location>
        <begin position="37"/>
        <end position="51"/>
    </location>
</feature>
<evidence type="ECO:0000313" key="3">
    <source>
        <dbReference type="EMBL" id="MDQ0222806.1"/>
    </source>
</evidence>
<evidence type="ECO:0000256" key="1">
    <source>
        <dbReference type="SAM" id="MobiDB-lite"/>
    </source>
</evidence>
<dbReference type="Pfam" id="PF08460">
    <property type="entry name" value="SH3_5"/>
    <property type="match status" value="1"/>
</dbReference>
<accession>A0ABT9YS42</accession>
<comment type="caution">
    <text evidence="3">The sequence shown here is derived from an EMBL/GenBank/DDBJ whole genome shotgun (WGS) entry which is preliminary data.</text>
</comment>
<dbReference type="InterPro" id="IPR003646">
    <property type="entry name" value="SH3-like_bac-type"/>
</dbReference>
<name>A0ABT9YS42_9STRE</name>
<dbReference type="RefSeq" id="WP_307121984.1">
    <property type="nucleotide sequence ID" value="NZ_JAUSTM010000012.1"/>
</dbReference>
<protein>
    <submittedName>
        <fullName evidence="3">Uncharacterized protein YgiM (DUF1202 family)</fullName>
    </submittedName>
</protein>
<dbReference type="Proteomes" id="UP001223079">
    <property type="component" value="Unassembled WGS sequence"/>
</dbReference>
<reference evidence="3 4" key="1">
    <citation type="submission" date="2023-07" db="EMBL/GenBank/DDBJ databases">
        <title>Genomic Encyclopedia of Type Strains, Phase IV (KMG-IV): sequencing the most valuable type-strain genomes for metagenomic binning, comparative biology and taxonomic classification.</title>
        <authorList>
            <person name="Goeker M."/>
        </authorList>
    </citation>
    <scope>NUCLEOTIDE SEQUENCE [LARGE SCALE GENOMIC DNA]</scope>
    <source>
        <strain evidence="3 4">DSM 105143</strain>
    </source>
</reference>
<dbReference type="SMART" id="SM00287">
    <property type="entry name" value="SH3b"/>
    <property type="match status" value="1"/>
</dbReference>
<dbReference type="Gene3D" id="2.30.30.40">
    <property type="entry name" value="SH3 Domains"/>
    <property type="match status" value="1"/>
</dbReference>
<dbReference type="EMBL" id="JAUSTM010000012">
    <property type="protein sequence ID" value="MDQ0222806.1"/>
    <property type="molecule type" value="Genomic_DNA"/>
</dbReference>